<name>A0A369JA51_HYPMA</name>
<dbReference type="InParanoid" id="A0A369JA51"/>
<keyword evidence="3" id="KW-1185">Reference proteome</keyword>
<dbReference type="InterPro" id="IPR032675">
    <property type="entry name" value="LRR_dom_sf"/>
</dbReference>
<dbReference type="EMBL" id="LUEZ02000126">
    <property type="protein sequence ID" value="RDB16334.1"/>
    <property type="molecule type" value="Genomic_DNA"/>
</dbReference>
<evidence type="ECO:0000259" key="1">
    <source>
        <dbReference type="Pfam" id="PF00646"/>
    </source>
</evidence>
<organism evidence="2 3">
    <name type="scientific">Hypsizygus marmoreus</name>
    <name type="common">White beech mushroom</name>
    <name type="synonym">Agaricus marmoreus</name>
    <dbReference type="NCBI Taxonomy" id="39966"/>
    <lineage>
        <taxon>Eukaryota</taxon>
        <taxon>Fungi</taxon>
        <taxon>Dikarya</taxon>
        <taxon>Basidiomycota</taxon>
        <taxon>Agaricomycotina</taxon>
        <taxon>Agaricomycetes</taxon>
        <taxon>Agaricomycetidae</taxon>
        <taxon>Agaricales</taxon>
        <taxon>Tricholomatineae</taxon>
        <taxon>Lyophyllaceae</taxon>
        <taxon>Hypsizygus</taxon>
    </lineage>
</organism>
<evidence type="ECO:0000313" key="2">
    <source>
        <dbReference type="EMBL" id="RDB16334.1"/>
    </source>
</evidence>
<dbReference type="SUPFAM" id="SSF81383">
    <property type="entry name" value="F-box domain"/>
    <property type="match status" value="1"/>
</dbReference>
<dbReference type="OrthoDB" id="2788229at2759"/>
<accession>A0A369JA51</accession>
<dbReference type="InterPro" id="IPR036047">
    <property type="entry name" value="F-box-like_dom_sf"/>
</dbReference>
<gene>
    <name evidence="2" type="ORF">Hypma_003073</name>
</gene>
<dbReference type="Gene3D" id="3.80.10.10">
    <property type="entry name" value="Ribonuclease Inhibitor"/>
    <property type="match status" value="1"/>
</dbReference>
<comment type="caution">
    <text evidence="2">The sequence shown here is derived from an EMBL/GenBank/DDBJ whole genome shotgun (WGS) entry which is preliminary data.</text>
</comment>
<proteinExistence type="predicted"/>
<dbReference type="InterPro" id="IPR001810">
    <property type="entry name" value="F-box_dom"/>
</dbReference>
<evidence type="ECO:0000313" key="3">
    <source>
        <dbReference type="Proteomes" id="UP000076154"/>
    </source>
</evidence>
<feature type="domain" description="F-box" evidence="1">
    <location>
        <begin position="6"/>
        <end position="42"/>
    </location>
</feature>
<reference evidence="2" key="1">
    <citation type="submission" date="2018-04" db="EMBL/GenBank/DDBJ databases">
        <title>Whole genome sequencing of Hypsizygus marmoreus.</title>
        <authorList>
            <person name="Choi I.-G."/>
            <person name="Min B."/>
            <person name="Kim J.-G."/>
            <person name="Kim S."/>
            <person name="Oh Y.-L."/>
            <person name="Kong W.-S."/>
            <person name="Park H."/>
            <person name="Jeong J."/>
            <person name="Song E.-S."/>
        </authorList>
    </citation>
    <scope>NUCLEOTIDE SEQUENCE [LARGE SCALE GENOMIC DNA]</scope>
    <source>
        <strain evidence="2">51987-8</strain>
    </source>
</reference>
<sequence length="405" mass="45867">MTSHTRLPNDMIWAIIEELNDDTHILATCASVCRSWYNFSQPRRFRHIKLAPHDRFNRFHHIIADSPHVASFVESLELSVSIFMPEYEMNDMGASAIQLPSKDITMLSDILSCLTKVQRFVLRGSSVTWDHLPQFVRSAILTFLRLNSPSFLELSHWMFLPGRSELRNLIRQPLALAELALFALDVAESDVPIPTSPEARDSEVGAVNLNRISPPSMSVYSCNRVRDWLLQEDCIIDISSVRHLKLLCDHPLASDILKLAGSTLETLRCYCFSVPETIDLSHNPHIKDLTLVSWMAFVDCKLSVPTALIPSLETISPSNDIRILRLMFNTTTYPHTAFGGSWAQLVATLASATFRSLRRLEMLLCSYEPEYRLHEAMVKASLGKLGIELVVMFANNSKGRPDEWD</sequence>
<protein>
    <recommendedName>
        <fullName evidence="1">F-box domain-containing protein</fullName>
    </recommendedName>
</protein>
<dbReference type="AlphaFoldDB" id="A0A369JA51"/>
<dbReference type="Proteomes" id="UP000076154">
    <property type="component" value="Unassembled WGS sequence"/>
</dbReference>
<dbReference type="Pfam" id="PF00646">
    <property type="entry name" value="F-box"/>
    <property type="match status" value="1"/>
</dbReference>